<dbReference type="InterPro" id="IPR023170">
    <property type="entry name" value="HhH_base_excis_C"/>
</dbReference>
<evidence type="ECO:0000256" key="3">
    <source>
        <dbReference type="ARBA" id="ARBA00005646"/>
    </source>
</evidence>
<dbReference type="GO" id="GO:0003677">
    <property type="term" value="F:DNA binding"/>
    <property type="evidence" value="ECO:0007669"/>
    <property type="project" value="UniProtKB-KW"/>
</dbReference>
<dbReference type="InterPro" id="IPR003651">
    <property type="entry name" value="Endonuclease3_FeS-loop_motif"/>
</dbReference>
<reference evidence="11" key="1">
    <citation type="submission" date="2020-09" db="EMBL/GenBank/DDBJ databases">
        <title>Genome-Enabled Discovery of Anthraquinone Biosynthesis in Senna tora.</title>
        <authorList>
            <person name="Kang S.-H."/>
            <person name="Pandey R.P."/>
            <person name="Lee C.-M."/>
            <person name="Sim J.-S."/>
            <person name="Jeong J.-T."/>
            <person name="Choi B.-S."/>
            <person name="Jung M."/>
            <person name="Ginzburg D."/>
            <person name="Zhao K."/>
            <person name="Won S.Y."/>
            <person name="Oh T.-J."/>
            <person name="Yu Y."/>
            <person name="Kim N.-H."/>
            <person name="Lee O.R."/>
            <person name="Lee T.-H."/>
            <person name="Bashyal P."/>
            <person name="Kim T.-S."/>
            <person name="Lee W.-H."/>
            <person name="Kawkins C."/>
            <person name="Kim C.-K."/>
            <person name="Kim J.S."/>
            <person name="Ahn B.O."/>
            <person name="Rhee S.Y."/>
            <person name="Sohng J.K."/>
        </authorList>
    </citation>
    <scope>NUCLEOTIDE SEQUENCE</scope>
    <source>
        <tissue evidence="11">Leaf</tissue>
    </source>
</reference>
<dbReference type="InterPro" id="IPR011257">
    <property type="entry name" value="DNA_glycosylase"/>
</dbReference>
<feature type="compositionally biased region" description="Basic residues" evidence="9">
    <location>
        <begin position="567"/>
        <end position="576"/>
    </location>
</feature>
<feature type="region of interest" description="Disordered" evidence="9">
    <location>
        <begin position="835"/>
        <end position="859"/>
    </location>
</feature>
<evidence type="ECO:0000256" key="5">
    <source>
        <dbReference type="ARBA" id="ARBA00023004"/>
    </source>
</evidence>
<evidence type="ECO:0000256" key="2">
    <source>
        <dbReference type="ARBA" id="ARBA00004123"/>
    </source>
</evidence>
<dbReference type="InterPro" id="IPR044811">
    <property type="entry name" value="DME/ROS1"/>
</dbReference>
<evidence type="ECO:0000256" key="8">
    <source>
        <dbReference type="ARBA" id="ARBA00023242"/>
    </source>
</evidence>
<dbReference type="OrthoDB" id="5607at2759"/>
<dbReference type="Pfam" id="PF15628">
    <property type="entry name" value="RRM_DME"/>
    <property type="match status" value="1"/>
</dbReference>
<accession>A0A834TL20</accession>
<comment type="similarity">
    <text evidence="3">Belongs to the DNA glycosylase family. DEMETER subfamily.</text>
</comment>
<evidence type="ECO:0000313" key="12">
    <source>
        <dbReference type="Proteomes" id="UP000634136"/>
    </source>
</evidence>
<dbReference type="GO" id="GO:0019104">
    <property type="term" value="F:DNA N-glycosylase activity"/>
    <property type="evidence" value="ECO:0007669"/>
    <property type="project" value="InterPro"/>
</dbReference>
<dbReference type="GO" id="GO:0006284">
    <property type="term" value="P:base-excision repair"/>
    <property type="evidence" value="ECO:0007669"/>
    <property type="project" value="InterPro"/>
</dbReference>
<feature type="compositionally biased region" description="Polar residues" evidence="9">
    <location>
        <begin position="515"/>
        <end position="527"/>
    </location>
</feature>
<protein>
    <submittedName>
        <fullName evidence="11">Transcriptional activator DEMETER-like</fullName>
    </submittedName>
</protein>
<dbReference type="PANTHER" id="PTHR46213">
    <property type="entry name" value="TRANSCRIPTIONAL ACTIVATOR DEMETER"/>
    <property type="match status" value="1"/>
</dbReference>
<gene>
    <name evidence="11" type="ORF">G2W53_021421</name>
</gene>
<dbReference type="GO" id="GO:0005634">
    <property type="term" value="C:nucleus"/>
    <property type="evidence" value="ECO:0007669"/>
    <property type="project" value="UniProtKB-SubCell"/>
</dbReference>
<dbReference type="GO" id="GO:0051539">
    <property type="term" value="F:4 iron, 4 sulfur cluster binding"/>
    <property type="evidence" value="ECO:0007669"/>
    <property type="project" value="InterPro"/>
</dbReference>
<dbReference type="Proteomes" id="UP000634136">
    <property type="component" value="Unassembled WGS sequence"/>
</dbReference>
<organism evidence="11 12">
    <name type="scientific">Senna tora</name>
    <dbReference type="NCBI Taxonomy" id="362788"/>
    <lineage>
        <taxon>Eukaryota</taxon>
        <taxon>Viridiplantae</taxon>
        <taxon>Streptophyta</taxon>
        <taxon>Embryophyta</taxon>
        <taxon>Tracheophyta</taxon>
        <taxon>Spermatophyta</taxon>
        <taxon>Magnoliopsida</taxon>
        <taxon>eudicotyledons</taxon>
        <taxon>Gunneridae</taxon>
        <taxon>Pentapetalae</taxon>
        <taxon>rosids</taxon>
        <taxon>fabids</taxon>
        <taxon>Fabales</taxon>
        <taxon>Fabaceae</taxon>
        <taxon>Caesalpinioideae</taxon>
        <taxon>Cassia clade</taxon>
        <taxon>Senna</taxon>
    </lineage>
</organism>
<dbReference type="GO" id="GO:0035514">
    <property type="term" value="F:DNA demethylase activity"/>
    <property type="evidence" value="ECO:0007669"/>
    <property type="project" value="InterPro"/>
</dbReference>
<keyword evidence="4" id="KW-0479">Metal-binding</keyword>
<evidence type="ECO:0000259" key="10">
    <source>
        <dbReference type="SMART" id="SM00478"/>
    </source>
</evidence>
<dbReference type="PANTHER" id="PTHR46213:SF16">
    <property type="entry name" value="HHH-GPD DOMAIN-CONTAINING PROTEIN"/>
    <property type="match status" value="1"/>
</dbReference>
<evidence type="ECO:0000256" key="6">
    <source>
        <dbReference type="ARBA" id="ARBA00023014"/>
    </source>
</evidence>
<evidence type="ECO:0000256" key="1">
    <source>
        <dbReference type="ARBA" id="ARBA00001966"/>
    </source>
</evidence>
<evidence type="ECO:0000313" key="11">
    <source>
        <dbReference type="EMBL" id="KAF7823277.1"/>
    </source>
</evidence>
<keyword evidence="5" id="KW-0408">Iron</keyword>
<comment type="cofactor">
    <cofactor evidence="1">
        <name>[4Fe-4S] cluster</name>
        <dbReference type="ChEBI" id="CHEBI:49883"/>
    </cofactor>
</comment>
<name>A0A834TL20_9FABA</name>
<dbReference type="SUPFAM" id="SSF48150">
    <property type="entry name" value="DNA-glycosylase"/>
    <property type="match status" value="1"/>
</dbReference>
<evidence type="ECO:0000256" key="7">
    <source>
        <dbReference type="ARBA" id="ARBA00023125"/>
    </source>
</evidence>
<sequence length="1380" mass="153826">MSDLKIYLRRGKMRQSHNSWLPDTPAKTTPTRFLNSHICDAIRMEDASLADFIQDYKSARAMASSPGPVPQCDNVYLIEPSPTSFDIPAPAMSSTPLRSISHICDESLIMFYPMGGNNETGTQGASLEDPIHDPSILPCPVSAPQCDNNAKSIEPWPSFYIPIPAMSTPLKSNETRMEGASFDDSIHDQESATISISPDPVPHCDDNSKSIEPSPSFYIPMSTPLRSNETGMEGASLADPIHDLESATISIIPGPLHDPSILSDPVPQCDEISKSIEPSPSFYIPIPAMSTPLKSNETRMEGASLDDSILDQESATISILPDPVPHCDDNSKSIEPSPSFYIPMSTPLRSNEIGMEGASLADPIHDQESATISIIPGPLHDPSILPDPVPQCDEISESIEPSPSFYIPIPAMSTPLKSNETGTEGASLADSIYDQESATIGIIPYPRSLSIDLNSIPTESLLNCDIPTIANSTLLEPSSHICNESSVISVPMGRNDEIGNGGASLADPVHDQESETISIVPTPSSLQCEEDVNGKPIETISSIGIPTPASKDRKKKNNGQDYDTPRPQKRPKKKVYWPKVIGQSKRKRKAPETSTNESKTKKRRVSVVNGDGKPKRTPKSKTAKKVEVEESTTPKVPSTPEEKITSGEGKTLSHSSKTKSTKRSLKFELEENIEEFPHAPNWLEELGCKSRKLAFLVKKFQSLDLNYWNKELVLYKNQDKRLVLPKGKKKVPVVKINLDERSLKMWNFLMDDKPYEESDRSFSAWKGSVLDSVIGVFLTQNVSDHLSSSAYMSLAAKFPIKTSSSGESDKNDDEVRVNNSSKVNERVYDSLHLKRRKAEPQSKKLSQEDQEKITKEKKEAEEKEMQYWESLRKTYVQYCSRNSDHKSLVDWEAVRWADVKDVAKAIEGRGQHNIIALNIQIFLNRLVEMHGTIDLEWLRHAPPDEVKKYLLQVEGLGLKSVECIRLLALQHRAFPVDVNVGRIAVRLGWVPLEPLPESLPIHLLEQFPSTNVVQQYLWPRLCALDQPTLYELHYQLITFGKVFCTKLQPNCNMCPMRGECLHFEILPGPTDSTPSDDSTVRSEVAAITISEWDNKSTSETKNCEPIIEMPASPISECAKVEETDIEDFYKSDDSDEVMTINLSAEEPMKTAYNYFDQDDMNMSRALVALSENARSLPARKMKSVKRLRTERMVYVLPDTHPLLVGFKMREAGDPSPYLLVIWSPGELESSSDPCKNVSDDSTLSCKDAAEENNQTMPGTILIPCRTAMDGRFPLNGTYFQVNEVFADAETSKNPIDVPRNWIWNLQTQTAYFGTSTTTILRGTSLEEIHKCFWRGFVCVRGFDRKTGAPRPLAYKFHISTTTKQKMKKDEKADTKLGLER</sequence>
<comment type="caution">
    <text evidence="11">The sequence shown here is derived from an EMBL/GenBank/DDBJ whole genome shotgun (WGS) entry which is preliminary data.</text>
</comment>
<dbReference type="Gene3D" id="1.10.1670.10">
    <property type="entry name" value="Helix-hairpin-Helix base-excision DNA repair enzymes (C-terminal)"/>
    <property type="match status" value="1"/>
</dbReference>
<keyword evidence="8" id="KW-0539">Nucleus</keyword>
<evidence type="ECO:0000256" key="4">
    <source>
        <dbReference type="ARBA" id="ARBA00022723"/>
    </source>
</evidence>
<evidence type="ECO:0000256" key="9">
    <source>
        <dbReference type="SAM" id="MobiDB-lite"/>
    </source>
</evidence>
<feature type="region of interest" description="Disordered" evidence="9">
    <location>
        <begin position="494"/>
        <end position="663"/>
    </location>
</feature>
<keyword evidence="6" id="KW-0411">Iron-sulfur</keyword>
<keyword evidence="7" id="KW-0238">DNA-binding</keyword>
<dbReference type="EMBL" id="JAAIUW010000007">
    <property type="protein sequence ID" value="KAF7823277.1"/>
    <property type="molecule type" value="Genomic_DNA"/>
</dbReference>
<dbReference type="InterPro" id="IPR028925">
    <property type="entry name" value="RRM_DME"/>
</dbReference>
<dbReference type="InterPro" id="IPR003265">
    <property type="entry name" value="HhH-GPD_domain"/>
</dbReference>
<proteinExistence type="inferred from homology"/>
<dbReference type="GO" id="GO:0141166">
    <property type="term" value="P:chromosomal 5-methylcytosine DNA demethylation pathway"/>
    <property type="evidence" value="ECO:0007669"/>
    <property type="project" value="InterPro"/>
</dbReference>
<dbReference type="GO" id="GO:0046872">
    <property type="term" value="F:metal ion binding"/>
    <property type="evidence" value="ECO:0007669"/>
    <property type="project" value="UniProtKB-KW"/>
</dbReference>
<dbReference type="SMART" id="SM00525">
    <property type="entry name" value="FES"/>
    <property type="match status" value="1"/>
</dbReference>
<comment type="subcellular location">
    <subcellularLocation>
        <location evidence="2">Nucleus</location>
    </subcellularLocation>
</comment>
<dbReference type="SMART" id="SM00478">
    <property type="entry name" value="ENDO3c"/>
    <property type="match status" value="1"/>
</dbReference>
<keyword evidence="12" id="KW-1185">Reference proteome</keyword>
<feature type="domain" description="HhH-GPD" evidence="10">
    <location>
        <begin position="879"/>
        <end position="1022"/>
    </location>
</feature>